<keyword evidence="2 5" id="KW-0812">Transmembrane</keyword>
<comment type="similarity">
    <text evidence="5">Belongs to the binding-protein-dependent transport system permease family.</text>
</comment>
<evidence type="ECO:0000313" key="7">
    <source>
        <dbReference type="EMBL" id="GAA2038867.1"/>
    </source>
</evidence>
<evidence type="ECO:0000259" key="6">
    <source>
        <dbReference type="PROSITE" id="PS50928"/>
    </source>
</evidence>
<dbReference type="Proteomes" id="UP001500751">
    <property type="component" value="Unassembled WGS sequence"/>
</dbReference>
<dbReference type="Gene3D" id="1.10.3720.10">
    <property type="entry name" value="MetI-like"/>
    <property type="match status" value="1"/>
</dbReference>
<dbReference type="PROSITE" id="PS50928">
    <property type="entry name" value="ABC_TM1"/>
    <property type="match status" value="1"/>
</dbReference>
<feature type="transmembrane region" description="Helical" evidence="5">
    <location>
        <begin position="168"/>
        <end position="197"/>
    </location>
</feature>
<dbReference type="InterPro" id="IPR035906">
    <property type="entry name" value="MetI-like_sf"/>
</dbReference>
<evidence type="ECO:0000256" key="5">
    <source>
        <dbReference type="RuleBase" id="RU363032"/>
    </source>
</evidence>
<comment type="subcellular location">
    <subcellularLocation>
        <location evidence="5">Cell membrane</location>
        <topology evidence="5">Multi-pass membrane protein</topology>
    </subcellularLocation>
    <subcellularLocation>
        <location evidence="1">Membrane</location>
        <topology evidence="1">Multi-pass membrane protein</topology>
    </subcellularLocation>
</comment>
<comment type="caution">
    <text evidence="7">The sequence shown here is derived from an EMBL/GenBank/DDBJ whole genome shotgun (WGS) entry which is preliminary data.</text>
</comment>
<sequence length="393" mass="41303">MTASATTTVTTVTTAAGTTAGTAGTTTVVPPVEPEVAVQPEARRGVHAILREDMFALFGSLAAAVAATSVIFVWLAPFNGLVGFVFCAYALFLLIYRITLSQDHDKPAVRDRMVAAVVSSLALVLFGAMAHIIGFALWNGRSALPHGNFYTQDIHLTGPQDPLTKGGIVHAIIGTLIEITIALAIVVPLGVLTAVMLNELPGRMSRLVRTITEAATALPSIVAGLFVYATLLVPFGHRTSGLLHLGGLAAAIAISVMMLPIIIRAADVVLRLTPGSLKEASYALGASQWATVWRVTLPTTRSGLTTAVILGTARGLGETSPVLLCAGLARATNWNPLQNPMTSLPLFVFSAVRSPELVMVQRGYGAAAVLLGIVFVLFTTARLLARRNRNLTP</sequence>
<protein>
    <submittedName>
        <fullName evidence="7">Phosphate ABC transporter permease PstA</fullName>
    </submittedName>
</protein>
<keyword evidence="4 5" id="KW-0472">Membrane</keyword>
<evidence type="ECO:0000256" key="1">
    <source>
        <dbReference type="ARBA" id="ARBA00004141"/>
    </source>
</evidence>
<feature type="transmembrane region" description="Helical" evidence="5">
    <location>
        <begin position="112"/>
        <end position="138"/>
    </location>
</feature>
<dbReference type="Pfam" id="PF00528">
    <property type="entry name" value="BPD_transp_1"/>
    <property type="match status" value="1"/>
</dbReference>
<dbReference type="CDD" id="cd06261">
    <property type="entry name" value="TM_PBP2"/>
    <property type="match status" value="1"/>
</dbReference>
<keyword evidence="3 5" id="KW-1133">Transmembrane helix</keyword>
<evidence type="ECO:0000256" key="2">
    <source>
        <dbReference type="ARBA" id="ARBA00022692"/>
    </source>
</evidence>
<dbReference type="EMBL" id="BAAAQN010000027">
    <property type="protein sequence ID" value="GAA2038867.1"/>
    <property type="molecule type" value="Genomic_DNA"/>
</dbReference>
<evidence type="ECO:0000313" key="8">
    <source>
        <dbReference type="Proteomes" id="UP001500751"/>
    </source>
</evidence>
<dbReference type="InterPro" id="IPR051408">
    <property type="entry name" value="Phosphate_transprt_permease"/>
</dbReference>
<feature type="transmembrane region" description="Helical" evidence="5">
    <location>
        <begin position="217"/>
        <end position="236"/>
    </location>
</feature>
<feature type="domain" description="ABC transmembrane type-1" evidence="6">
    <location>
        <begin position="172"/>
        <end position="385"/>
    </location>
</feature>
<feature type="transmembrane region" description="Helical" evidence="5">
    <location>
        <begin position="242"/>
        <end position="263"/>
    </location>
</feature>
<dbReference type="InterPro" id="IPR000515">
    <property type="entry name" value="MetI-like"/>
</dbReference>
<reference evidence="7 8" key="1">
    <citation type="journal article" date="2019" name="Int. J. Syst. Evol. Microbiol.">
        <title>The Global Catalogue of Microorganisms (GCM) 10K type strain sequencing project: providing services to taxonomists for standard genome sequencing and annotation.</title>
        <authorList>
            <consortium name="The Broad Institute Genomics Platform"/>
            <consortium name="The Broad Institute Genome Sequencing Center for Infectious Disease"/>
            <person name="Wu L."/>
            <person name="Ma J."/>
        </authorList>
    </citation>
    <scope>NUCLEOTIDE SEQUENCE [LARGE SCALE GENOMIC DNA]</scope>
    <source>
        <strain evidence="7 8">JCM 16014</strain>
    </source>
</reference>
<organism evidence="7 8">
    <name type="scientific">Catenulispora yoronensis</name>
    <dbReference type="NCBI Taxonomy" id="450799"/>
    <lineage>
        <taxon>Bacteria</taxon>
        <taxon>Bacillati</taxon>
        <taxon>Actinomycetota</taxon>
        <taxon>Actinomycetes</taxon>
        <taxon>Catenulisporales</taxon>
        <taxon>Catenulisporaceae</taxon>
        <taxon>Catenulispora</taxon>
    </lineage>
</organism>
<feature type="transmembrane region" description="Helical" evidence="5">
    <location>
        <begin position="81"/>
        <end position="100"/>
    </location>
</feature>
<feature type="transmembrane region" description="Helical" evidence="5">
    <location>
        <begin position="54"/>
        <end position="75"/>
    </location>
</feature>
<evidence type="ECO:0000256" key="3">
    <source>
        <dbReference type="ARBA" id="ARBA00022989"/>
    </source>
</evidence>
<keyword evidence="8" id="KW-1185">Reference proteome</keyword>
<proteinExistence type="inferred from homology"/>
<name>A0ABN2UM90_9ACTN</name>
<gene>
    <name evidence="7" type="primary">pstA</name>
    <name evidence="7" type="ORF">GCM10009839_45710</name>
</gene>
<dbReference type="PANTHER" id="PTHR42922:SF1">
    <property type="entry name" value="PHOSPHATE TRANSPORT SYSTEM PERMEASE PROTEIN PSTA"/>
    <property type="match status" value="1"/>
</dbReference>
<dbReference type="RefSeq" id="WP_344667674.1">
    <property type="nucleotide sequence ID" value="NZ_BAAAQN010000027.1"/>
</dbReference>
<feature type="transmembrane region" description="Helical" evidence="5">
    <location>
        <begin position="363"/>
        <end position="385"/>
    </location>
</feature>
<dbReference type="SUPFAM" id="SSF161098">
    <property type="entry name" value="MetI-like"/>
    <property type="match status" value="1"/>
</dbReference>
<keyword evidence="5" id="KW-0813">Transport</keyword>
<evidence type="ECO:0000256" key="4">
    <source>
        <dbReference type="ARBA" id="ARBA00023136"/>
    </source>
</evidence>
<dbReference type="PANTHER" id="PTHR42922">
    <property type="entry name" value="PHOSPHATE TRANSPORT SYSTEM PERMEASE PROTEIN PSTA"/>
    <property type="match status" value="1"/>
</dbReference>
<accession>A0ABN2UM90</accession>